<keyword evidence="9" id="KW-1185">Reference proteome</keyword>
<dbReference type="GO" id="GO:0000977">
    <property type="term" value="F:RNA polymerase II transcription regulatory region sequence-specific DNA binding"/>
    <property type="evidence" value="ECO:0007669"/>
    <property type="project" value="TreeGrafter"/>
</dbReference>
<name>R7V5P1_CAPTE</name>
<dbReference type="Pfam" id="PF00096">
    <property type="entry name" value="zf-C2H2"/>
    <property type="match status" value="2"/>
</dbReference>
<gene>
    <name evidence="7" type="ORF">CAPTEDRAFT_117624</name>
</gene>
<dbReference type="HOGENOM" id="CLU_1202416_0_0_1"/>
<keyword evidence="2" id="KW-0677">Repeat</keyword>
<dbReference type="STRING" id="283909.R7V5P1"/>
<proteinExistence type="predicted"/>
<evidence type="ECO:0000256" key="2">
    <source>
        <dbReference type="ARBA" id="ARBA00022737"/>
    </source>
</evidence>
<keyword evidence="1" id="KW-0479">Metal-binding</keyword>
<feature type="domain" description="C2H2-type" evidence="6">
    <location>
        <begin position="177"/>
        <end position="205"/>
    </location>
</feature>
<dbReference type="EMBL" id="AMQN01039130">
    <property type="status" value="NOT_ANNOTATED_CDS"/>
    <property type="molecule type" value="Genomic_DNA"/>
</dbReference>
<dbReference type="SUPFAM" id="SSF57667">
    <property type="entry name" value="beta-beta-alpha zinc fingers"/>
    <property type="match status" value="3"/>
</dbReference>
<feature type="non-terminal residue" evidence="7">
    <location>
        <position position="1"/>
    </location>
</feature>
<keyword evidence="3 5" id="KW-0863">Zinc-finger</keyword>
<dbReference type="PANTHER" id="PTHR24409:SF418">
    <property type="entry name" value="SI:CH73-221F6.1"/>
    <property type="match status" value="1"/>
</dbReference>
<dbReference type="EnsemblMetazoa" id="CapteT117624">
    <property type="protein sequence ID" value="CapteP117624"/>
    <property type="gene ID" value="CapteG117624"/>
</dbReference>
<dbReference type="Proteomes" id="UP000014760">
    <property type="component" value="Unassembled WGS sequence"/>
</dbReference>
<dbReference type="GO" id="GO:0000981">
    <property type="term" value="F:DNA-binding transcription factor activity, RNA polymerase II-specific"/>
    <property type="evidence" value="ECO:0007669"/>
    <property type="project" value="TreeGrafter"/>
</dbReference>
<feature type="domain" description="C2H2-type" evidence="6">
    <location>
        <begin position="52"/>
        <end position="84"/>
    </location>
</feature>
<organism evidence="7">
    <name type="scientific">Capitella teleta</name>
    <name type="common">Polychaete worm</name>
    <dbReference type="NCBI Taxonomy" id="283909"/>
    <lineage>
        <taxon>Eukaryota</taxon>
        <taxon>Metazoa</taxon>
        <taxon>Spiralia</taxon>
        <taxon>Lophotrochozoa</taxon>
        <taxon>Annelida</taxon>
        <taxon>Polychaeta</taxon>
        <taxon>Sedentaria</taxon>
        <taxon>Scolecida</taxon>
        <taxon>Capitellidae</taxon>
        <taxon>Capitella</taxon>
    </lineage>
</organism>
<protein>
    <recommendedName>
        <fullName evidence="6">C2H2-type domain-containing protein</fullName>
    </recommendedName>
</protein>
<reference evidence="7 9" key="2">
    <citation type="journal article" date="2013" name="Nature">
        <title>Insights into bilaterian evolution from three spiralian genomes.</title>
        <authorList>
            <person name="Simakov O."/>
            <person name="Marletaz F."/>
            <person name="Cho S.J."/>
            <person name="Edsinger-Gonzales E."/>
            <person name="Havlak P."/>
            <person name="Hellsten U."/>
            <person name="Kuo D.H."/>
            <person name="Larsson T."/>
            <person name="Lv J."/>
            <person name="Arendt D."/>
            <person name="Savage R."/>
            <person name="Osoegawa K."/>
            <person name="de Jong P."/>
            <person name="Grimwood J."/>
            <person name="Chapman J.A."/>
            <person name="Shapiro H."/>
            <person name="Aerts A."/>
            <person name="Otillar R.P."/>
            <person name="Terry A.Y."/>
            <person name="Boore J.L."/>
            <person name="Grigoriev I.V."/>
            <person name="Lindberg D.R."/>
            <person name="Seaver E.C."/>
            <person name="Weisblat D.A."/>
            <person name="Putnam N.H."/>
            <person name="Rokhsar D.S."/>
        </authorList>
    </citation>
    <scope>NUCLEOTIDE SEQUENCE</scope>
    <source>
        <strain evidence="7 9">I ESC-2004</strain>
    </source>
</reference>
<feature type="domain" description="C2H2-type" evidence="6">
    <location>
        <begin position="206"/>
        <end position="231"/>
    </location>
</feature>
<dbReference type="InterPro" id="IPR036236">
    <property type="entry name" value="Znf_C2H2_sf"/>
</dbReference>
<dbReference type="PANTHER" id="PTHR24409">
    <property type="entry name" value="ZINC FINGER PROTEIN 142"/>
    <property type="match status" value="1"/>
</dbReference>
<reference evidence="9" key="1">
    <citation type="submission" date="2012-12" db="EMBL/GenBank/DDBJ databases">
        <authorList>
            <person name="Hellsten U."/>
            <person name="Grimwood J."/>
            <person name="Chapman J.A."/>
            <person name="Shapiro H."/>
            <person name="Aerts A."/>
            <person name="Otillar R.P."/>
            <person name="Terry A.Y."/>
            <person name="Boore J.L."/>
            <person name="Simakov O."/>
            <person name="Marletaz F."/>
            <person name="Cho S.-J."/>
            <person name="Edsinger-Gonzales E."/>
            <person name="Havlak P."/>
            <person name="Kuo D.-H."/>
            <person name="Larsson T."/>
            <person name="Lv J."/>
            <person name="Arendt D."/>
            <person name="Savage R."/>
            <person name="Osoegawa K."/>
            <person name="de Jong P."/>
            <person name="Lindberg D.R."/>
            <person name="Seaver E.C."/>
            <person name="Weisblat D.A."/>
            <person name="Putnam N.H."/>
            <person name="Grigoriev I.V."/>
            <person name="Rokhsar D.S."/>
        </authorList>
    </citation>
    <scope>NUCLEOTIDE SEQUENCE</scope>
    <source>
        <strain evidence="9">I ESC-2004</strain>
    </source>
</reference>
<feature type="domain" description="C2H2-type" evidence="6">
    <location>
        <begin position="90"/>
        <end position="114"/>
    </location>
</feature>
<dbReference type="PROSITE" id="PS00028">
    <property type="entry name" value="ZINC_FINGER_C2H2_1"/>
    <property type="match status" value="5"/>
</dbReference>
<dbReference type="Gene3D" id="3.30.160.60">
    <property type="entry name" value="Classic Zinc Finger"/>
    <property type="match status" value="5"/>
</dbReference>
<feature type="domain" description="C2H2-type" evidence="6">
    <location>
        <begin position="1"/>
        <end position="25"/>
    </location>
</feature>
<evidence type="ECO:0000259" key="6">
    <source>
        <dbReference type="PROSITE" id="PS50157"/>
    </source>
</evidence>
<evidence type="ECO:0000256" key="3">
    <source>
        <dbReference type="ARBA" id="ARBA00022771"/>
    </source>
</evidence>
<evidence type="ECO:0000313" key="8">
    <source>
        <dbReference type="EnsemblMetazoa" id="CapteP117624"/>
    </source>
</evidence>
<dbReference type="SMART" id="SM00355">
    <property type="entry name" value="ZnF_C2H2"/>
    <property type="match status" value="7"/>
</dbReference>
<dbReference type="InterPro" id="IPR013087">
    <property type="entry name" value="Znf_C2H2_type"/>
</dbReference>
<accession>R7V5P1</accession>
<keyword evidence="4" id="KW-0862">Zinc</keyword>
<dbReference type="GO" id="GO:0005634">
    <property type="term" value="C:nucleus"/>
    <property type="evidence" value="ECO:0007669"/>
    <property type="project" value="TreeGrafter"/>
</dbReference>
<dbReference type="GO" id="GO:0008270">
    <property type="term" value="F:zinc ion binding"/>
    <property type="evidence" value="ECO:0007669"/>
    <property type="project" value="UniProtKB-KW"/>
</dbReference>
<dbReference type="EMBL" id="KB295025">
    <property type="protein sequence ID" value="ELU13782.1"/>
    <property type="molecule type" value="Genomic_DNA"/>
</dbReference>
<dbReference type="OMA" id="CVHICSH"/>
<feature type="domain" description="C2H2-type" evidence="6">
    <location>
        <begin position="119"/>
        <end position="144"/>
    </location>
</feature>
<dbReference type="PROSITE" id="PS50157">
    <property type="entry name" value="ZINC_FINGER_C2H2_2"/>
    <property type="match status" value="6"/>
</dbReference>
<dbReference type="AlphaFoldDB" id="R7V5P1"/>
<evidence type="ECO:0000313" key="7">
    <source>
        <dbReference type="EMBL" id="ELU13782.1"/>
    </source>
</evidence>
<evidence type="ECO:0000313" key="9">
    <source>
        <dbReference type="Proteomes" id="UP000014760"/>
    </source>
</evidence>
<sequence length="231" mass="26686">QGCGRRFADRWCLKRHMPIHTGEKAFKCPVCPHAANVKGNMVAHVKMQHPDFTCRCKYFGCQKRFFQRARLNQHVLEKHVNPGGTAVGHFPCEMCDKNYKSKAALNWHCKLAHSDVVSFTCSECSAGFRKRDSYDMHLAKEHNGPWFECKCGKTFPCQRYLRRHEDVCSSCGPSKSFACDQCSKLFKSKMYLTRHVRRAHSEKVGRLCMHCGKSFSNKASLDRHCKRLHRV</sequence>
<dbReference type="OrthoDB" id="6077919at2759"/>
<evidence type="ECO:0000256" key="1">
    <source>
        <dbReference type="ARBA" id="ARBA00022723"/>
    </source>
</evidence>
<reference evidence="8" key="3">
    <citation type="submission" date="2015-06" db="UniProtKB">
        <authorList>
            <consortium name="EnsemblMetazoa"/>
        </authorList>
    </citation>
    <scope>IDENTIFICATION</scope>
</reference>
<evidence type="ECO:0000256" key="4">
    <source>
        <dbReference type="ARBA" id="ARBA00022833"/>
    </source>
</evidence>
<evidence type="ECO:0000256" key="5">
    <source>
        <dbReference type="PROSITE-ProRule" id="PRU00042"/>
    </source>
</evidence>